<dbReference type="eggNOG" id="COG4194">
    <property type="taxonomic scope" value="Bacteria"/>
</dbReference>
<dbReference type="InterPro" id="IPR026272">
    <property type="entry name" value="SdpI"/>
</dbReference>
<dbReference type="EMBL" id="CP003364">
    <property type="protein sequence ID" value="AGA24720.1"/>
    <property type="molecule type" value="Genomic_DNA"/>
</dbReference>
<evidence type="ECO:0000256" key="1">
    <source>
        <dbReference type="SAM" id="Phobius"/>
    </source>
</evidence>
<evidence type="ECO:0000313" key="4">
    <source>
        <dbReference type="Proteomes" id="UP000010798"/>
    </source>
</evidence>
<dbReference type="PANTHER" id="PTHR37810:SF5">
    <property type="entry name" value="IMMUNITY PROTEIN SDPI"/>
    <property type="match status" value="1"/>
</dbReference>
<dbReference type="eggNOG" id="COG5658">
    <property type="taxonomic scope" value="Bacteria"/>
</dbReference>
<organism evidence="3 4">
    <name type="scientific">Singulisphaera acidiphila (strain ATCC BAA-1392 / DSM 18658 / VKM B-2454 / MOB10)</name>
    <dbReference type="NCBI Taxonomy" id="886293"/>
    <lineage>
        <taxon>Bacteria</taxon>
        <taxon>Pseudomonadati</taxon>
        <taxon>Planctomycetota</taxon>
        <taxon>Planctomycetia</taxon>
        <taxon>Isosphaerales</taxon>
        <taxon>Isosphaeraceae</taxon>
        <taxon>Singulisphaera</taxon>
    </lineage>
</organism>
<dbReference type="PIRSF" id="PIRSF038959">
    <property type="entry name" value="SdpI"/>
    <property type="match status" value="1"/>
</dbReference>
<evidence type="ECO:0000259" key="2">
    <source>
        <dbReference type="Pfam" id="PF07853"/>
    </source>
</evidence>
<keyword evidence="1" id="KW-0812">Transmembrane</keyword>
<dbReference type="InterPro" id="IPR012867">
    <property type="entry name" value="DUF1648"/>
</dbReference>
<accession>L0D772</accession>
<keyword evidence="4" id="KW-1185">Reference proteome</keyword>
<dbReference type="Pfam" id="PF07853">
    <property type="entry name" value="DUF1648"/>
    <property type="match status" value="1"/>
</dbReference>
<dbReference type="PANTHER" id="PTHR37810">
    <property type="entry name" value="IMMUNITY PROTEIN SDPI"/>
    <property type="match status" value="1"/>
</dbReference>
<dbReference type="Pfam" id="PF13630">
    <property type="entry name" value="SdpI"/>
    <property type="match status" value="1"/>
</dbReference>
<dbReference type="OrthoDB" id="9808690at2"/>
<dbReference type="Proteomes" id="UP000010798">
    <property type="component" value="Chromosome"/>
</dbReference>
<dbReference type="RefSeq" id="WP_015243905.1">
    <property type="nucleotide sequence ID" value="NC_019892.1"/>
</dbReference>
<dbReference type="HOGENOM" id="CLU_093038_0_0_0"/>
<feature type="domain" description="DUF1648" evidence="2">
    <location>
        <begin position="12"/>
        <end position="59"/>
    </location>
</feature>
<name>L0D772_SINAD</name>
<feature type="transmembrane region" description="Helical" evidence="1">
    <location>
        <begin position="7"/>
        <end position="27"/>
    </location>
</feature>
<dbReference type="AlphaFoldDB" id="L0D772"/>
<protein>
    <submittedName>
        <fullName evidence="3">Putative integral membrane protein</fullName>
    </submittedName>
</protein>
<proteinExistence type="predicted"/>
<feature type="transmembrane region" description="Helical" evidence="1">
    <location>
        <begin position="83"/>
        <end position="108"/>
    </location>
</feature>
<gene>
    <name evidence="3" type="ordered locus">Sinac_0270</name>
</gene>
<evidence type="ECO:0000313" key="3">
    <source>
        <dbReference type="EMBL" id="AGA24720.1"/>
    </source>
</evidence>
<keyword evidence="1" id="KW-1133">Transmembrane helix</keyword>
<dbReference type="InterPro" id="IPR025962">
    <property type="entry name" value="SdpI/YhfL"/>
</dbReference>
<feature type="transmembrane region" description="Helical" evidence="1">
    <location>
        <begin position="47"/>
        <end position="71"/>
    </location>
</feature>
<dbReference type="STRING" id="886293.Sinac_0270"/>
<feature type="transmembrane region" description="Helical" evidence="1">
    <location>
        <begin position="114"/>
        <end position="134"/>
    </location>
</feature>
<dbReference type="GO" id="GO:0009636">
    <property type="term" value="P:response to toxic substance"/>
    <property type="evidence" value="ECO:0007669"/>
    <property type="project" value="TreeGrafter"/>
</dbReference>
<dbReference type="KEGG" id="saci:Sinac_0270"/>
<feature type="transmembrane region" description="Helical" evidence="1">
    <location>
        <begin position="162"/>
        <end position="180"/>
    </location>
</feature>
<reference evidence="3 4" key="1">
    <citation type="submission" date="2012-02" db="EMBL/GenBank/DDBJ databases">
        <title>Complete sequence of chromosome of Singulisphaera acidiphila DSM 18658.</title>
        <authorList>
            <consortium name="US DOE Joint Genome Institute (JGI-PGF)"/>
            <person name="Lucas S."/>
            <person name="Copeland A."/>
            <person name="Lapidus A."/>
            <person name="Glavina del Rio T."/>
            <person name="Dalin E."/>
            <person name="Tice H."/>
            <person name="Bruce D."/>
            <person name="Goodwin L."/>
            <person name="Pitluck S."/>
            <person name="Peters L."/>
            <person name="Ovchinnikova G."/>
            <person name="Chertkov O."/>
            <person name="Kyrpides N."/>
            <person name="Mavromatis K."/>
            <person name="Ivanova N."/>
            <person name="Brettin T."/>
            <person name="Detter J.C."/>
            <person name="Han C."/>
            <person name="Larimer F."/>
            <person name="Land M."/>
            <person name="Hauser L."/>
            <person name="Markowitz V."/>
            <person name="Cheng J.-F."/>
            <person name="Hugenholtz P."/>
            <person name="Woyke T."/>
            <person name="Wu D."/>
            <person name="Tindall B."/>
            <person name="Pomrenke H."/>
            <person name="Brambilla E."/>
            <person name="Klenk H.-P."/>
            <person name="Eisen J.A."/>
        </authorList>
    </citation>
    <scope>NUCLEOTIDE SEQUENCE [LARGE SCALE GENOMIC DNA]</scope>
    <source>
        <strain evidence="4">ATCC BAA-1392 / DSM 18658 / VKM B-2454 / MOB10</strain>
    </source>
</reference>
<keyword evidence="1" id="KW-0472">Membrane</keyword>
<feature type="transmembrane region" description="Helical" evidence="1">
    <location>
        <begin position="186"/>
        <end position="205"/>
    </location>
</feature>
<sequence>MTRNSWFIAIGLIVMVWIGTAVVYRALPDRVPTHWNLHGQVDAHGPKALAAFLMPTVMVGLLAFFAALPWLSPAPFKMEGFQSAYGFIVIVALALQGFIHAVTLLAALGYKFDVTRSLVAGLLLGIGLMGNVMGKVRRNFYVGFRVPWTLASERVWNETHRMAAWLTFGVGLLGAVVALVGYPILALSSLVLIVVIPTIFSLVRFKQLERRGEI</sequence>